<feature type="region of interest" description="Disordered" evidence="1">
    <location>
        <begin position="1"/>
        <end position="21"/>
    </location>
</feature>
<proteinExistence type="predicted"/>
<accession>A0A1S8X566</accession>
<evidence type="ECO:0000313" key="2">
    <source>
        <dbReference type="EMBL" id="OON21838.1"/>
    </source>
</evidence>
<dbReference type="EMBL" id="KV891974">
    <property type="protein sequence ID" value="OON21838.1"/>
    <property type="molecule type" value="Genomic_DNA"/>
</dbReference>
<feature type="non-terminal residue" evidence="2">
    <location>
        <position position="113"/>
    </location>
</feature>
<evidence type="ECO:0000256" key="1">
    <source>
        <dbReference type="SAM" id="MobiDB-lite"/>
    </source>
</evidence>
<dbReference type="AlphaFoldDB" id="A0A1S8X566"/>
<protein>
    <submittedName>
        <fullName evidence="2">Uncharacterized protein</fullName>
    </submittedName>
</protein>
<evidence type="ECO:0000313" key="3">
    <source>
        <dbReference type="Proteomes" id="UP000243686"/>
    </source>
</evidence>
<dbReference type="Proteomes" id="UP000243686">
    <property type="component" value="Unassembled WGS sequence"/>
</dbReference>
<reference evidence="2 3" key="1">
    <citation type="submission" date="2015-03" db="EMBL/GenBank/DDBJ databases">
        <title>Draft genome of the nematode, Opisthorchis viverrini.</title>
        <authorList>
            <person name="Mitreva M."/>
        </authorList>
    </citation>
    <scope>NUCLEOTIDE SEQUENCE [LARGE SCALE GENOMIC DNA]</scope>
    <source>
        <strain evidence="2">Khon Kaen</strain>
    </source>
</reference>
<keyword evidence="3" id="KW-1185">Reference proteome</keyword>
<sequence>MPPAPVTMSPSGLLEPVRTSKQYQVPSTDNICSVYLTTAARHLLSTGTPIEAPPATLWAILDGLFNIRQPTLLQLERSRERKQLPGESVHQFLGSLRDLATKIYAVEERIKIR</sequence>
<gene>
    <name evidence="2" type="ORF">X801_02264</name>
</gene>
<name>A0A1S8X566_OPIVI</name>
<organism evidence="2 3">
    <name type="scientific">Opisthorchis viverrini</name>
    <name type="common">Southeast Asian liver fluke</name>
    <dbReference type="NCBI Taxonomy" id="6198"/>
    <lineage>
        <taxon>Eukaryota</taxon>
        <taxon>Metazoa</taxon>
        <taxon>Spiralia</taxon>
        <taxon>Lophotrochozoa</taxon>
        <taxon>Platyhelminthes</taxon>
        <taxon>Trematoda</taxon>
        <taxon>Digenea</taxon>
        <taxon>Opisthorchiida</taxon>
        <taxon>Opisthorchiata</taxon>
        <taxon>Opisthorchiidae</taxon>
        <taxon>Opisthorchis</taxon>
    </lineage>
</organism>